<proteinExistence type="predicted"/>
<comment type="caution">
    <text evidence="1">The sequence shown here is derived from an EMBL/GenBank/DDBJ whole genome shotgun (WGS) entry which is preliminary data.</text>
</comment>
<evidence type="ECO:0000313" key="2">
    <source>
        <dbReference type="Proteomes" id="UP001221757"/>
    </source>
</evidence>
<dbReference type="AlphaFoldDB" id="A0AAD7GES5"/>
<gene>
    <name evidence="1" type="ORF">B0H17DRAFT_1204864</name>
</gene>
<organism evidence="1 2">
    <name type="scientific">Mycena rosella</name>
    <name type="common">Pink bonnet</name>
    <name type="synonym">Agaricus rosellus</name>
    <dbReference type="NCBI Taxonomy" id="1033263"/>
    <lineage>
        <taxon>Eukaryota</taxon>
        <taxon>Fungi</taxon>
        <taxon>Dikarya</taxon>
        <taxon>Basidiomycota</taxon>
        <taxon>Agaricomycotina</taxon>
        <taxon>Agaricomycetes</taxon>
        <taxon>Agaricomycetidae</taxon>
        <taxon>Agaricales</taxon>
        <taxon>Marasmiineae</taxon>
        <taxon>Mycenaceae</taxon>
        <taxon>Mycena</taxon>
    </lineage>
</organism>
<name>A0AAD7GES5_MYCRO</name>
<accession>A0AAD7GES5</accession>
<sequence>MYTDLCIWVGRPMPPELDAEDSDDYLIRSHSIQILLRVVNLTTLAIMSAVGIDLDDATPNADSILPQTSLTYMNMDYSPISAPTPVARFLSAIFSGLAQIGTSREYDDNDDPQELLDHAEAIGFHYAWKEVHSLIPHFLAVRAEERTQRVE</sequence>
<protein>
    <submittedName>
        <fullName evidence="1">Uncharacterized protein</fullName>
    </submittedName>
</protein>
<reference evidence="1" key="1">
    <citation type="submission" date="2023-03" db="EMBL/GenBank/DDBJ databases">
        <title>Massive genome expansion in bonnet fungi (Mycena s.s.) driven by repeated elements and novel gene families across ecological guilds.</title>
        <authorList>
            <consortium name="Lawrence Berkeley National Laboratory"/>
            <person name="Harder C.B."/>
            <person name="Miyauchi S."/>
            <person name="Viragh M."/>
            <person name="Kuo A."/>
            <person name="Thoen E."/>
            <person name="Andreopoulos B."/>
            <person name="Lu D."/>
            <person name="Skrede I."/>
            <person name="Drula E."/>
            <person name="Henrissat B."/>
            <person name="Morin E."/>
            <person name="Kohler A."/>
            <person name="Barry K."/>
            <person name="LaButti K."/>
            <person name="Morin E."/>
            <person name="Salamov A."/>
            <person name="Lipzen A."/>
            <person name="Mereny Z."/>
            <person name="Hegedus B."/>
            <person name="Baldrian P."/>
            <person name="Stursova M."/>
            <person name="Weitz H."/>
            <person name="Taylor A."/>
            <person name="Grigoriev I.V."/>
            <person name="Nagy L.G."/>
            <person name="Martin F."/>
            <person name="Kauserud H."/>
        </authorList>
    </citation>
    <scope>NUCLEOTIDE SEQUENCE</scope>
    <source>
        <strain evidence="1">CBHHK067</strain>
    </source>
</reference>
<dbReference type="EMBL" id="JARKIE010000104">
    <property type="protein sequence ID" value="KAJ7683875.1"/>
    <property type="molecule type" value="Genomic_DNA"/>
</dbReference>
<evidence type="ECO:0000313" key="1">
    <source>
        <dbReference type="EMBL" id="KAJ7683875.1"/>
    </source>
</evidence>
<dbReference type="Proteomes" id="UP001221757">
    <property type="component" value="Unassembled WGS sequence"/>
</dbReference>
<keyword evidence="2" id="KW-1185">Reference proteome</keyword>